<dbReference type="InterPro" id="IPR050816">
    <property type="entry name" value="Flavin-dep_Halogenase_NPB"/>
</dbReference>
<dbReference type="Pfam" id="PF04820">
    <property type="entry name" value="Trp_halogenase"/>
    <property type="match status" value="1"/>
</dbReference>
<feature type="binding site" evidence="2">
    <location>
        <position position="79"/>
    </location>
    <ligand>
        <name>7-chloro-L-tryptophan</name>
        <dbReference type="ChEBI" id="CHEBI:58713"/>
    </ligand>
</feature>
<dbReference type="InterPro" id="IPR033856">
    <property type="entry name" value="Trp_halogen"/>
</dbReference>
<dbReference type="OrthoDB" id="5695497at2"/>
<dbReference type="PANTHER" id="PTHR43747">
    <property type="entry name" value="FAD-BINDING PROTEIN"/>
    <property type="match status" value="1"/>
</dbReference>
<dbReference type="SUPFAM" id="SSF51905">
    <property type="entry name" value="FAD/NAD(P)-binding domain"/>
    <property type="match status" value="1"/>
</dbReference>
<feature type="active site" evidence="1">
    <location>
        <position position="79"/>
    </location>
</feature>
<dbReference type="PATRIC" id="fig|1121022.4.peg.4152"/>
<sequence>MESKVRKIVIVGGGTAGWMSAACFAKALGTQGYDITLVESEEIGTVGVGEATIPAIIRYNRFLNIDEDEFIRETNATFKLGIQFVDWQKEGVSYFHPFGYFGVDIDGFTFPNYYLRDYYRRGGGVIDLGRYNAETEAALQGRFGRVKPENGKPDLNYAFQFDAALYARFLRKYSEARGVTRREGKIVKVHQNPETGYVTSVEQENGSQIAGDLFIDCSGFRGLLIEETLKCGYTDWSQWLPVNRAAAVPCERGDDLIPYTRATAREAGWQWRIPLQHRTGNGYVFCNSFISEDEASEKLLSRLDGKPMADPKILRFVTGHRKRFWDRNVVALGLASGFLEPLESTSLHLVQAGLFKFLALFPRQGFNPRIVEEYNRQMLFDYDNVKDFIIAHYKVTERDDTPFWNYVRNMEVPDSLRERLDVFRSTGQTLSNERELFREVSWYAVLTGQGLVPEDYHPAADTLDDDDIRLRLGRWRTAVVDRVKTLPMHEDFIRKSCASAALKQRDEARAGG</sequence>
<evidence type="ECO:0000256" key="1">
    <source>
        <dbReference type="PIRSR" id="PIRSR011396-1"/>
    </source>
</evidence>
<proteinExistence type="predicted"/>
<evidence type="ECO:0000256" key="2">
    <source>
        <dbReference type="PIRSR" id="PIRSR011396-2"/>
    </source>
</evidence>
<reference evidence="3 4" key="1">
    <citation type="journal article" date="2014" name="Nature">
        <title>Sequential evolution of bacterial morphology by co-option of a developmental regulator.</title>
        <authorList>
            <person name="Jiang C."/>
            <person name="Brown P.J."/>
            <person name="Ducret A."/>
            <person name="Brun Y.V."/>
        </authorList>
    </citation>
    <scope>NUCLEOTIDE SEQUENCE [LARGE SCALE GENOMIC DNA]</scope>
    <source>
        <strain evidence="3 4">DSM 16100</strain>
    </source>
</reference>
<dbReference type="PROSITE" id="PS51257">
    <property type="entry name" value="PROKAR_LIPOPROTEIN"/>
    <property type="match status" value="1"/>
</dbReference>
<dbReference type="Gene3D" id="3.50.50.60">
    <property type="entry name" value="FAD/NAD(P)-binding domain"/>
    <property type="match status" value="1"/>
</dbReference>
<evidence type="ECO:0000313" key="4">
    <source>
        <dbReference type="Proteomes" id="UP000017837"/>
    </source>
</evidence>
<evidence type="ECO:0000313" key="3">
    <source>
        <dbReference type="EMBL" id="ESQ83405.1"/>
    </source>
</evidence>
<name>V4PDK1_9CAUL</name>
<dbReference type="eggNOG" id="COG0446">
    <property type="taxonomic scope" value="Bacteria"/>
</dbReference>
<dbReference type="AlphaFoldDB" id="V4PDK1"/>
<organism evidence="3 4">
    <name type="scientific">Asticcacaulis benevestitus DSM 16100 = ATCC BAA-896</name>
    <dbReference type="NCBI Taxonomy" id="1121022"/>
    <lineage>
        <taxon>Bacteria</taxon>
        <taxon>Pseudomonadati</taxon>
        <taxon>Pseudomonadota</taxon>
        <taxon>Alphaproteobacteria</taxon>
        <taxon>Caulobacterales</taxon>
        <taxon>Caulobacteraceae</taxon>
        <taxon>Asticcacaulis</taxon>
    </lineage>
</organism>
<evidence type="ECO:0008006" key="5">
    <source>
        <dbReference type="Google" id="ProtNLM"/>
    </source>
</evidence>
<feature type="binding site" evidence="2">
    <location>
        <position position="343"/>
    </location>
    <ligand>
        <name>L-tryptophan</name>
        <dbReference type="ChEBI" id="CHEBI:57912"/>
    </ligand>
</feature>
<dbReference type="Proteomes" id="UP000017837">
    <property type="component" value="Unassembled WGS sequence"/>
</dbReference>
<gene>
    <name evidence="3" type="ORF">ABENE_20270</name>
</gene>
<dbReference type="EMBL" id="AWGB01000070">
    <property type="protein sequence ID" value="ESQ83405.1"/>
    <property type="molecule type" value="Genomic_DNA"/>
</dbReference>
<dbReference type="STRING" id="1121022.GCA_000376105_02848"/>
<dbReference type="RefSeq" id="WP_018082517.1">
    <property type="nucleotide sequence ID" value="NZ_AQWM01000014.1"/>
</dbReference>
<dbReference type="InterPro" id="IPR036188">
    <property type="entry name" value="FAD/NAD-bd_sf"/>
</dbReference>
<accession>V4PDK1</accession>
<protein>
    <recommendedName>
        <fullName evidence="5">Tryptophan halogenase</fullName>
    </recommendedName>
</protein>
<dbReference type="GO" id="GO:0004497">
    <property type="term" value="F:monooxygenase activity"/>
    <property type="evidence" value="ECO:0007669"/>
    <property type="project" value="InterPro"/>
</dbReference>
<dbReference type="InterPro" id="IPR006905">
    <property type="entry name" value="Flavin_halogenase"/>
</dbReference>
<dbReference type="GO" id="GO:0000166">
    <property type="term" value="F:nucleotide binding"/>
    <property type="evidence" value="ECO:0007669"/>
    <property type="project" value="UniProtKB-KW"/>
</dbReference>
<dbReference type="PIRSF" id="PIRSF011396">
    <property type="entry name" value="Trp_halogenase"/>
    <property type="match status" value="1"/>
</dbReference>
<keyword evidence="2" id="KW-0285">Flavoprotein</keyword>
<comment type="caution">
    <text evidence="3">The sequence shown here is derived from an EMBL/GenBank/DDBJ whole genome shotgun (WGS) entry which is preliminary data.</text>
</comment>
<keyword evidence="2" id="KW-0274">FAD</keyword>
<keyword evidence="4" id="KW-1185">Reference proteome</keyword>
<feature type="binding site" evidence="2">
    <location>
        <position position="334"/>
    </location>
    <ligand>
        <name>FAD</name>
        <dbReference type="ChEBI" id="CHEBI:57692"/>
    </ligand>
</feature>
<keyword evidence="2" id="KW-0547">Nucleotide-binding</keyword>
<feature type="binding site" evidence="2">
    <location>
        <begin position="13"/>
        <end position="16"/>
    </location>
    <ligand>
        <name>FAD</name>
        <dbReference type="ChEBI" id="CHEBI:57692"/>
    </ligand>
</feature>
<dbReference type="PANTHER" id="PTHR43747:SF4">
    <property type="entry name" value="FLAVIN-DEPENDENT TRYPTOPHAN HALOGENASE"/>
    <property type="match status" value="1"/>
</dbReference>